<name>A0A540MHI2_MALBA</name>
<reference evidence="1 2" key="1">
    <citation type="journal article" date="2019" name="G3 (Bethesda)">
        <title>Sequencing of a Wild Apple (Malus baccata) Genome Unravels the Differences Between Cultivated and Wild Apple Species Regarding Disease Resistance and Cold Tolerance.</title>
        <authorList>
            <person name="Chen X."/>
        </authorList>
    </citation>
    <scope>NUCLEOTIDE SEQUENCE [LARGE SCALE GENOMIC DNA]</scope>
    <source>
        <strain evidence="2">cv. Shandingzi</strain>
        <tissue evidence="1">Leaves</tissue>
    </source>
</reference>
<comment type="caution">
    <text evidence="1">The sequence shown here is derived from an EMBL/GenBank/DDBJ whole genome shotgun (WGS) entry which is preliminary data.</text>
</comment>
<protein>
    <submittedName>
        <fullName evidence="1">Uncharacterized protein</fullName>
    </submittedName>
</protein>
<evidence type="ECO:0000313" key="2">
    <source>
        <dbReference type="Proteomes" id="UP000315295"/>
    </source>
</evidence>
<keyword evidence="2" id="KW-1185">Reference proteome</keyword>
<evidence type="ECO:0000313" key="1">
    <source>
        <dbReference type="EMBL" id="TQD98240.1"/>
    </source>
</evidence>
<dbReference type="EMBL" id="VIEB01000256">
    <property type="protein sequence ID" value="TQD98240.1"/>
    <property type="molecule type" value="Genomic_DNA"/>
</dbReference>
<accession>A0A540MHI2</accession>
<sequence length="84" mass="8961">MEHLEAENDCRFKGGPVAAVSVIPTKSRKVGLCGCCSALHSYSDLPSGRDEMEGALQKDDLLGPVEPAATGETQWKWIAENGSN</sequence>
<organism evidence="1 2">
    <name type="scientific">Malus baccata</name>
    <name type="common">Siberian crab apple</name>
    <name type="synonym">Pyrus baccata</name>
    <dbReference type="NCBI Taxonomy" id="106549"/>
    <lineage>
        <taxon>Eukaryota</taxon>
        <taxon>Viridiplantae</taxon>
        <taxon>Streptophyta</taxon>
        <taxon>Embryophyta</taxon>
        <taxon>Tracheophyta</taxon>
        <taxon>Spermatophyta</taxon>
        <taxon>Magnoliopsida</taxon>
        <taxon>eudicotyledons</taxon>
        <taxon>Gunneridae</taxon>
        <taxon>Pentapetalae</taxon>
        <taxon>rosids</taxon>
        <taxon>fabids</taxon>
        <taxon>Rosales</taxon>
        <taxon>Rosaceae</taxon>
        <taxon>Amygdaloideae</taxon>
        <taxon>Maleae</taxon>
        <taxon>Malus</taxon>
    </lineage>
</organism>
<dbReference type="Proteomes" id="UP000315295">
    <property type="component" value="Unassembled WGS sequence"/>
</dbReference>
<dbReference type="AlphaFoldDB" id="A0A540MHI2"/>
<proteinExistence type="predicted"/>
<gene>
    <name evidence="1" type="ORF">C1H46_016194</name>
</gene>